<sequence>MPKYIHIIFIYLLLCSFTLPQTKEPNMFSQIDREKMNQWVDSVFDSMSFNERVGQLFVLGVDVNLSARNKELIRKYVQDLKIGGILFTKGTVKNQVELTNYSQSLASIPLMITLDGEWGLSMRLTDAPRFPINMTLGAITNDSLIYAYGKEVGRQCRRMGIHVNFAPVLDVNSNENNPVIGRRSFGEVPEAVAQKGIAYARGIESEGVLSVAKHFPGHGDTSEDSHKTLPTVNHSLEHLEKFELLPFRRYINAGLSGMMIGHLHVPALDPYTNLPASLSPSITDTLLQQKMKFKGLVFTDGLEMKGASDIPGLITKALLAGNDMFVKPLAPETKFKELLKAISDEKIPHKLIEEKCLKILRYKYILGLNKPQYISLTNLEQDLNTPQTERLKRQLIESSITVLSDSTNMLPLKKLDQRKIGIISVGQQKAESWQNMIGNYTEISAKTTVFSTSKSKQQGNSNQLADCNTLIVGIFSNKVADAQIAENLCKGKKPILVFFISPYQMKTYSRLIKNASAVVLAYENNDLTQEYAAQVLFGGYGARGKIPVTVKNLYTAGNGIKKQPSRLGYTIPEEVGMNSRTLSQIDAIVKEGIENKAFPGCQILVAHKGKVIYNRSFGAFDYAGTHPVTNTDLYDIASLTKAAATIPAVMELYNDHKIGLNQKLSRYIPQLNKNKEMKQITVKDALFHETGLPPIIPIYPIVIDSATFTGPLFKGKRDANYRIQIDNRFYANKNAKLRKDLFSDTLSNTFSLKIAEHLYTVSSLPDTIFNRITHIVPSENRNYKYSCLNFILLQKAVENITGQPIDKFLEKNVYRPLGAYHTMYHPLESVSKNDIAPTENDEFLRHQILIGYPHDELAAFTGGVSGNAGLFSNANDLAKLLQMWLNKGEYGNEQYVSEHTVEVFTKTNSNRSRRGLGFDKPDIDKPNSSPTCEEAPASVYGHTGFTGTAFWVDPENDLLYIFLSNRVYAHRWNSALMTLNIRPRIQSIIYKSMVR</sequence>
<dbReference type="InterPro" id="IPR036881">
    <property type="entry name" value="Glyco_hydro_3_C_sf"/>
</dbReference>
<evidence type="ECO:0000256" key="3">
    <source>
        <dbReference type="ARBA" id="ARBA00012663"/>
    </source>
</evidence>
<accession>A0ABT1MDM3</accession>
<dbReference type="SUPFAM" id="SSF52279">
    <property type="entry name" value="Beta-D-glucan exohydrolase, C-terminal domain"/>
    <property type="match status" value="1"/>
</dbReference>
<dbReference type="InterPro" id="IPR036962">
    <property type="entry name" value="Glyco_hydro_3_N_sf"/>
</dbReference>
<dbReference type="InterPro" id="IPR050226">
    <property type="entry name" value="NagZ_Beta-hexosaminidase"/>
</dbReference>
<reference evidence="8 9" key="1">
    <citation type="submission" date="2022-07" db="EMBL/GenBank/DDBJ databases">
        <title>Fecal culturing of patients with breast cancer.</title>
        <authorList>
            <person name="Teng N.M.Y."/>
            <person name="Kiu R."/>
            <person name="Evans R."/>
            <person name="Baker D.J."/>
            <person name="Zenner C."/>
            <person name="Robinson S.D."/>
            <person name="Hall L.J."/>
        </authorList>
    </citation>
    <scope>NUCLEOTIDE SEQUENCE [LARGE SCALE GENOMIC DNA]</scope>
    <source>
        <strain evidence="8 9">LH1063</strain>
    </source>
</reference>
<evidence type="ECO:0000256" key="1">
    <source>
        <dbReference type="ARBA" id="ARBA00001231"/>
    </source>
</evidence>
<dbReference type="InterPro" id="IPR017853">
    <property type="entry name" value="GH"/>
</dbReference>
<evidence type="ECO:0000313" key="8">
    <source>
        <dbReference type="EMBL" id="MCP9610732.1"/>
    </source>
</evidence>
<comment type="similarity">
    <text evidence="2">Belongs to the glycosyl hydrolase 3 family.</text>
</comment>
<dbReference type="InterPro" id="IPR012338">
    <property type="entry name" value="Beta-lactam/transpept-like"/>
</dbReference>
<organism evidence="8 9">
    <name type="scientific">Coprobacter tertius</name>
    <dbReference type="NCBI Taxonomy" id="2944915"/>
    <lineage>
        <taxon>Bacteria</taxon>
        <taxon>Pseudomonadati</taxon>
        <taxon>Bacteroidota</taxon>
        <taxon>Bacteroidia</taxon>
        <taxon>Bacteroidales</taxon>
        <taxon>Barnesiellaceae</taxon>
        <taxon>Coprobacter</taxon>
    </lineage>
</organism>
<keyword evidence="4 8" id="KW-0378">Hydrolase</keyword>
<feature type="domain" description="Beta-lactamase-related" evidence="6">
    <location>
        <begin position="585"/>
        <end position="969"/>
    </location>
</feature>
<evidence type="ECO:0000259" key="7">
    <source>
        <dbReference type="Pfam" id="PF00933"/>
    </source>
</evidence>
<keyword evidence="9" id="KW-1185">Reference proteome</keyword>
<proteinExistence type="inferred from homology"/>
<evidence type="ECO:0000256" key="5">
    <source>
        <dbReference type="ARBA" id="ARBA00023295"/>
    </source>
</evidence>
<dbReference type="EMBL" id="JANDHW010000001">
    <property type="protein sequence ID" value="MCP9610732.1"/>
    <property type="molecule type" value="Genomic_DNA"/>
</dbReference>
<dbReference type="Proteomes" id="UP001205603">
    <property type="component" value="Unassembled WGS sequence"/>
</dbReference>
<dbReference type="Gene3D" id="3.20.20.300">
    <property type="entry name" value="Glycoside hydrolase, family 3, N-terminal domain"/>
    <property type="match status" value="1"/>
</dbReference>
<dbReference type="SUPFAM" id="SSF51445">
    <property type="entry name" value="(Trans)glycosidases"/>
    <property type="match status" value="1"/>
</dbReference>
<dbReference type="Gene3D" id="3.40.50.1700">
    <property type="entry name" value="Glycoside hydrolase family 3 C-terminal domain"/>
    <property type="match status" value="1"/>
</dbReference>
<comment type="catalytic activity">
    <reaction evidence="1">
        <text>Hydrolysis of terminal non-reducing N-acetyl-D-hexosamine residues in N-acetyl-beta-D-hexosaminides.</text>
        <dbReference type="EC" id="3.2.1.52"/>
    </reaction>
</comment>
<dbReference type="Gene3D" id="3.40.710.10">
    <property type="entry name" value="DD-peptidase/beta-lactamase superfamily"/>
    <property type="match status" value="1"/>
</dbReference>
<dbReference type="PRINTS" id="PR00133">
    <property type="entry name" value="GLHYDRLASE3"/>
</dbReference>
<dbReference type="Pfam" id="PF00933">
    <property type="entry name" value="Glyco_hydro_3"/>
    <property type="match status" value="1"/>
</dbReference>
<evidence type="ECO:0000313" key="9">
    <source>
        <dbReference type="Proteomes" id="UP001205603"/>
    </source>
</evidence>
<dbReference type="InterPro" id="IPR001764">
    <property type="entry name" value="Glyco_hydro_3_N"/>
</dbReference>
<dbReference type="Pfam" id="PF00144">
    <property type="entry name" value="Beta-lactamase"/>
    <property type="match status" value="1"/>
</dbReference>
<keyword evidence="5" id="KW-0326">Glycosidase</keyword>
<feature type="domain" description="Glycoside hydrolase family 3 N-terminal" evidence="7">
    <location>
        <begin position="50"/>
        <end position="361"/>
    </location>
</feature>
<evidence type="ECO:0000256" key="2">
    <source>
        <dbReference type="ARBA" id="ARBA00005336"/>
    </source>
</evidence>
<dbReference type="SUPFAM" id="SSF56601">
    <property type="entry name" value="beta-lactamase/transpeptidase-like"/>
    <property type="match status" value="1"/>
</dbReference>
<dbReference type="PANTHER" id="PTHR30480:SF13">
    <property type="entry name" value="BETA-HEXOSAMINIDASE"/>
    <property type="match status" value="1"/>
</dbReference>
<dbReference type="GO" id="GO:0016787">
    <property type="term" value="F:hydrolase activity"/>
    <property type="evidence" value="ECO:0007669"/>
    <property type="project" value="UniProtKB-KW"/>
</dbReference>
<comment type="caution">
    <text evidence="8">The sequence shown here is derived from an EMBL/GenBank/DDBJ whole genome shotgun (WGS) entry which is preliminary data.</text>
</comment>
<evidence type="ECO:0000259" key="6">
    <source>
        <dbReference type="Pfam" id="PF00144"/>
    </source>
</evidence>
<dbReference type="InterPro" id="IPR001466">
    <property type="entry name" value="Beta-lactam-related"/>
</dbReference>
<protein>
    <recommendedName>
        <fullName evidence="3">beta-N-acetylhexosaminidase</fullName>
        <ecNumber evidence="3">3.2.1.52</ecNumber>
    </recommendedName>
</protein>
<dbReference type="EC" id="3.2.1.52" evidence="3"/>
<dbReference type="PANTHER" id="PTHR30480">
    <property type="entry name" value="BETA-HEXOSAMINIDASE-RELATED"/>
    <property type="match status" value="1"/>
</dbReference>
<name>A0ABT1MDM3_9BACT</name>
<evidence type="ECO:0000256" key="4">
    <source>
        <dbReference type="ARBA" id="ARBA00022801"/>
    </source>
</evidence>
<gene>
    <name evidence="8" type="ORF">NMU02_01315</name>
</gene>
<dbReference type="RefSeq" id="WP_255025301.1">
    <property type="nucleotide sequence ID" value="NZ_JANDHW010000001.1"/>
</dbReference>